<reference evidence="3" key="1">
    <citation type="submission" date="2021-03" db="EMBL/GenBank/DDBJ databases">
        <title>Draft genome sequence of rust myrtle Austropuccinia psidii MF-1, a brazilian biotype.</title>
        <authorList>
            <person name="Quecine M.C."/>
            <person name="Pachon D.M.R."/>
            <person name="Bonatelli M.L."/>
            <person name="Correr F.H."/>
            <person name="Franceschini L.M."/>
            <person name="Leite T.F."/>
            <person name="Margarido G.R.A."/>
            <person name="Almeida C.A."/>
            <person name="Ferrarezi J.A."/>
            <person name="Labate C.A."/>
        </authorList>
    </citation>
    <scope>NUCLEOTIDE SEQUENCE</scope>
    <source>
        <strain evidence="3">MF-1</strain>
    </source>
</reference>
<comment type="caution">
    <text evidence="3">The sequence shown here is derived from an EMBL/GenBank/DDBJ whole genome shotgun (WGS) entry which is preliminary data.</text>
</comment>
<protein>
    <recommendedName>
        <fullName evidence="5">Reverse transcriptase Ty1/copia-type domain-containing protein</fullName>
    </recommendedName>
</protein>
<evidence type="ECO:0000313" key="4">
    <source>
        <dbReference type="Proteomes" id="UP000765509"/>
    </source>
</evidence>
<organism evidence="3 4">
    <name type="scientific">Austropuccinia psidii MF-1</name>
    <dbReference type="NCBI Taxonomy" id="1389203"/>
    <lineage>
        <taxon>Eukaryota</taxon>
        <taxon>Fungi</taxon>
        <taxon>Dikarya</taxon>
        <taxon>Basidiomycota</taxon>
        <taxon>Pucciniomycotina</taxon>
        <taxon>Pucciniomycetes</taxon>
        <taxon>Pucciniales</taxon>
        <taxon>Sphaerophragmiaceae</taxon>
        <taxon>Austropuccinia</taxon>
    </lineage>
</organism>
<feature type="domain" description="Retrovirus-related Pol polyprotein from transposon TNT 1-94-like beta-barrel" evidence="2">
    <location>
        <begin position="171"/>
        <end position="245"/>
    </location>
</feature>
<dbReference type="InterPro" id="IPR013103">
    <property type="entry name" value="RVT_2"/>
</dbReference>
<sequence length="644" mass="73064">MEYANLLWEGINEQYAFKKEINQWRVVIDWGAIPYKGNLDDFIKKFFKDLVDLPLVNIRITRNVLSYMILGKLCDHTSMYSLVESLAMSTEGTENPTVTLNRLQNYAKHLGSKQKDSVEENPSTNLLMNSSSHPSKLVYYSANGVHNPLNTTHNPTSVTSSGINNQETLIIVNIAATHHMFSNRLMFTNLKESFAFIFSTGDPTSNLFSKGAGSVNVLIEGKTIILDNCILVPKISHNLISFLELFKSSITIEKLSSEIFFIKKSNEEILSGKISNQLMTVLNQPERKTLVTKHALFIEDNFHFLDEANNTDCSGWAYTGDEANVFFDCNESAVDYSYVESSPLKVHETVAQESPSPSVAERPDQVIIPYNSWRIRVICPQHPTLIRGDVDQTNILPFPCIPKALIIIEDDDPFSYSKAVSGWDNSPSWVASIEKQLKMMKDLKVWDFVKLEPHYKLVETTWLLKRKNKISAAQTEYKAQLCSQGFAQIFGKEYSKTSAPTGRMNTLRILIAFSLTNSLRFQKLDIQSEFLNAKLGEDVYLGILQGLNFNKKTHCIKLKKEIYGLKQAPLSWYNMLTAWLIDVGFTSFSTYPCVFYCLTGSPTWLMFDVDNIAVYGREVDPFKDQSEAEFDVKDMGYVKLMLGI</sequence>
<dbReference type="OrthoDB" id="2506005at2759"/>
<keyword evidence="4" id="KW-1185">Reference proteome</keyword>
<dbReference type="Proteomes" id="UP000765509">
    <property type="component" value="Unassembled WGS sequence"/>
</dbReference>
<gene>
    <name evidence="3" type="ORF">O181_006604</name>
</gene>
<evidence type="ECO:0008006" key="5">
    <source>
        <dbReference type="Google" id="ProtNLM"/>
    </source>
</evidence>
<dbReference type="InterPro" id="IPR054722">
    <property type="entry name" value="PolX-like_BBD"/>
</dbReference>
<dbReference type="Pfam" id="PF22936">
    <property type="entry name" value="Pol_BBD"/>
    <property type="match status" value="1"/>
</dbReference>
<proteinExistence type="predicted"/>
<dbReference type="EMBL" id="AVOT02001425">
    <property type="protein sequence ID" value="MBW0466889.1"/>
    <property type="molecule type" value="Genomic_DNA"/>
</dbReference>
<dbReference type="Pfam" id="PF07727">
    <property type="entry name" value="RVT_2"/>
    <property type="match status" value="1"/>
</dbReference>
<name>A0A9Q3BJJ0_9BASI</name>
<feature type="domain" description="Reverse transcriptase Ty1/copia-type" evidence="1">
    <location>
        <begin position="444"/>
        <end position="644"/>
    </location>
</feature>
<evidence type="ECO:0000313" key="3">
    <source>
        <dbReference type="EMBL" id="MBW0466889.1"/>
    </source>
</evidence>
<evidence type="ECO:0000259" key="1">
    <source>
        <dbReference type="Pfam" id="PF07727"/>
    </source>
</evidence>
<dbReference type="AlphaFoldDB" id="A0A9Q3BJJ0"/>
<evidence type="ECO:0000259" key="2">
    <source>
        <dbReference type="Pfam" id="PF22936"/>
    </source>
</evidence>
<accession>A0A9Q3BJJ0</accession>